<feature type="signal peptide" evidence="2">
    <location>
        <begin position="1"/>
        <end position="22"/>
    </location>
</feature>
<sequence>MFRKVCGLALVLILLWPALAHAQHGAWEGCTLESTNSSVSRKSPSDSVKKPQKRARSRKEKKKPQHLR</sequence>
<dbReference type="AlphaFoldDB" id="A0A7C3CWK9"/>
<protein>
    <submittedName>
        <fullName evidence="3">Uncharacterized protein</fullName>
    </submittedName>
</protein>
<evidence type="ECO:0000256" key="2">
    <source>
        <dbReference type="SAM" id="SignalP"/>
    </source>
</evidence>
<evidence type="ECO:0000313" key="3">
    <source>
        <dbReference type="EMBL" id="HFC97088.1"/>
    </source>
</evidence>
<name>A0A7C3CWK9_9BACT</name>
<accession>A0A7C3CWK9</accession>
<proteinExistence type="predicted"/>
<dbReference type="EMBL" id="DRMH01000014">
    <property type="protein sequence ID" value="HFC97088.1"/>
    <property type="molecule type" value="Genomic_DNA"/>
</dbReference>
<keyword evidence="2" id="KW-0732">Signal</keyword>
<gene>
    <name evidence="3" type="ORF">ENJ40_01335</name>
</gene>
<dbReference type="Proteomes" id="UP000886043">
    <property type="component" value="Unassembled WGS sequence"/>
</dbReference>
<feature type="chain" id="PRO_5027649436" evidence="2">
    <location>
        <begin position="23"/>
        <end position="68"/>
    </location>
</feature>
<comment type="caution">
    <text evidence="3">The sequence shown here is derived from an EMBL/GenBank/DDBJ whole genome shotgun (WGS) entry which is preliminary data.</text>
</comment>
<feature type="compositionally biased region" description="Basic residues" evidence="1">
    <location>
        <begin position="50"/>
        <end position="68"/>
    </location>
</feature>
<reference evidence="3" key="1">
    <citation type="journal article" date="2020" name="mSystems">
        <title>Genome- and Community-Level Interaction Insights into Carbon Utilization and Element Cycling Functions of Hydrothermarchaeota in Hydrothermal Sediment.</title>
        <authorList>
            <person name="Zhou Z."/>
            <person name="Liu Y."/>
            <person name="Xu W."/>
            <person name="Pan J."/>
            <person name="Luo Z.H."/>
            <person name="Li M."/>
        </authorList>
    </citation>
    <scope>NUCLEOTIDE SEQUENCE [LARGE SCALE GENOMIC DNA]</scope>
    <source>
        <strain evidence="3">HyVt-483</strain>
    </source>
</reference>
<evidence type="ECO:0000256" key="1">
    <source>
        <dbReference type="SAM" id="MobiDB-lite"/>
    </source>
</evidence>
<organism evidence="3">
    <name type="scientific">Thermosulfurimonas dismutans</name>
    <dbReference type="NCBI Taxonomy" id="999894"/>
    <lineage>
        <taxon>Bacteria</taxon>
        <taxon>Pseudomonadati</taxon>
        <taxon>Thermodesulfobacteriota</taxon>
        <taxon>Thermodesulfobacteria</taxon>
        <taxon>Thermodesulfobacteriales</taxon>
        <taxon>Thermodesulfobacteriaceae</taxon>
        <taxon>Thermosulfurimonas</taxon>
    </lineage>
</organism>
<feature type="region of interest" description="Disordered" evidence="1">
    <location>
        <begin position="33"/>
        <end position="68"/>
    </location>
</feature>